<dbReference type="KEGG" id="phet:94293209"/>
<protein>
    <submittedName>
        <fullName evidence="1">Uncharacterized protein</fullName>
    </submittedName>
</protein>
<accession>A0A836LKR1</accession>
<dbReference type="EMBL" id="JAFJZO010000006">
    <property type="protein sequence ID" value="KAG5511249.1"/>
    <property type="molecule type" value="Genomic_DNA"/>
</dbReference>
<sequence>MSTSTTAQAQPLNLFNYSLRLTNKVGEDNAQTDTLYNRAVPDSPGTDTIAAATPAAGEPRLYFTGNGSSANLTALQRYLDHEEADKTSPLLRVLQLAPQSPTLNTQPLVYVEQNSLKPVPLPEDATMRRDAVLTTCTNVCTEGATPPRGRHAPVEAALCVFQDFMSAPATPMASEAPFWEFLCSTLRHYASDFYCSAAKVQLQGIIVPTFETRKRTVYNRDIFAHYVEEEEKTEKQQECNNATNKRTTGRKVCVKSKDALLGVMEYLRSHWPLFESELGPSHLVMNAKWTSNSTDMCASDHSERPAAKPAGALRQSACFVWLQNDTVKDERDGVYADAALEALLDELSLAAASISTPSEAAAVLQEEAISAFFEQCRLTHILKRVICSRFESVVLRRKALFHWVLSLPPHARLSTSAAGTAVTAVRFNDHPAVSQAVWSAIEMLVHWQQLADFVYMLARDALKRRFIKEDGRARRFVSAPPRFPRHRRIIQQSGLYFNSPRGGCVLDHHRGKVNVSQLYGTGEQRSVTSSPSATPGESLAVSSGLFQSTRSTTVTPFSNLSILDGEETFGSSPRLARNVITRIPQKQTRVHSVQ</sequence>
<name>A0A836LKR1_9TRYP</name>
<keyword evidence="2" id="KW-1185">Reference proteome</keyword>
<reference evidence="1 2" key="1">
    <citation type="submission" date="2021-02" db="EMBL/GenBank/DDBJ databases">
        <title>Porcisia hertigi Genome sequencing and assembly.</title>
        <authorList>
            <person name="Almutairi H."/>
            <person name="Gatherer D."/>
        </authorList>
    </citation>
    <scope>NUCLEOTIDE SEQUENCE [LARGE SCALE GENOMIC DNA]</scope>
    <source>
        <strain evidence="1 2">C119</strain>
    </source>
</reference>
<dbReference type="GeneID" id="94293209"/>
<evidence type="ECO:0000313" key="2">
    <source>
        <dbReference type="Proteomes" id="UP000674318"/>
    </source>
</evidence>
<organism evidence="1 2">
    <name type="scientific">Porcisia hertigi</name>
    <dbReference type="NCBI Taxonomy" id="2761500"/>
    <lineage>
        <taxon>Eukaryota</taxon>
        <taxon>Discoba</taxon>
        <taxon>Euglenozoa</taxon>
        <taxon>Kinetoplastea</taxon>
        <taxon>Metakinetoplastina</taxon>
        <taxon>Trypanosomatida</taxon>
        <taxon>Trypanosomatidae</taxon>
        <taxon>Leishmaniinae</taxon>
        <taxon>Porcisia</taxon>
    </lineage>
</organism>
<gene>
    <name evidence="1" type="ORF">JKF63_07191</name>
</gene>
<dbReference type="RefSeq" id="XP_067759570.1">
    <property type="nucleotide sequence ID" value="XM_067903132.1"/>
</dbReference>
<dbReference type="AlphaFoldDB" id="A0A836LKR1"/>
<proteinExistence type="predicted"/>
<dbReference type="Proteomes" id="UP000674318">
    <property type="component" value="Chromosome 6"/>
</dbReference>
<comment type="caution">
    <text evidence="1">The sequence shown here is derived from an EMBL/GenBank/DDBJ whole genome shotgun (WGS) entry which is preliminary data.</text>
</comment>
<evidence type="ECO:0000313" key="1">
    <source>
        <dbReference type="EMBL" id="KAG5511249.1"/>
    </source>
</evidence>
<dbReference type="OrthoDB" id="260861at2759"/>